<keyword evidence="4" id="KW-0862">Zinc</keyword>
<organism evidence="6 7">
    <name type="scientific">Ferrimonas marina</name>
    <dbReference type="NCBI Taxonomy" id="299255"/>
    <lineage>
        <taxon>Bacteria</taxon>
        <taxon>Pseudomonadati</taxon>
        <taxon>Pseudomonadota</taxon>
        <taxon>Gammaproteobacteria</taxon>
        <taxon>Alteromonadales</taxon>
        <taxon>Ferrimonadaceae</taxon>
        <taxon>Ferrimonas</taxon>
    </lineage>
</organism>
<protein>
    <submittedName>
        <fullName evidence="6">Succinylglutamate desuccinylase / Aspartoacylase family protein</fullName>
    </submittedName>
</protein>
<dbReference type="AlphaFoldDB" id="A0A1M5X420"/>
<dbReference type="InterPro" id="IPR055438">
    <property type="entry name" value="AstE_AspA_cat"/>
</dbReference>
<feature type="domain" description="Succinylglutamate desuccinylase/Aspartoacylase catalytic" evidence="5">
    <location>
        <begin position="52"/>
        <end position="161"/>
    </location>
</feature>
<comment type="cofactor">
    <cofactor evidence="1">
        <name>Zn(2+)</name>
        <dbReference type="ChEBI" id="CHEBI:29105"/>
    </cofactor>
</comment>
<dbReference type="GO" id="GO:0016788">
    <property type="term" value="F:hydrolase activity, acting on ester bonds"/>
    <property type="evidence" value="ECO:0007669"/>
    <property type="project" value="InterPro"/>
</dbReference>
<dbReference type="SUPFAM" id="SSF53187">
    <property type="entry name" value="Zn-dependent exopeptidases"/>
    <property type="match status" value="1"/>
</dbReference>
<dbReference type="GO" id="GO:0046872">
    <property type="term" value="F:metal ion binding"/>
    <property type="evidence" value="ECO:0007669"/>
    <property type="project" value="UniProtKB-KW"/>
</dbReference>
<reference evidence="6 7" key="1">
    <citation type="submission" date="2016-11" db="EMBL/GenBank/DDBJ databases">
        <authorList>
            <person name="Jaros S."/>
            <person name="Januszkiewicz K."/>
            <person name="Wedrychowicz H."/>
        </authorList>
    </citation>
    <scope>NUCLEOTIDE SEQUENCE [LARGE SCALE GENOMIC DNA]</scope>
    <source>
        <strain evidence="6 7">DSM 16917</strain>
    </source>
</reference>
<keyword evidence="2" id="KW-0479">Metal-binding</keyword>
<dbReference type="Proteomes" id="UP000184268">
    <property type="component" value="Unassembled WGS sequence"/>
</dbReference>
<name>A0A1M5X420_9GAMM</name>
<dbReference type="Gene3D" id="3.40.630.10">
    <property type="entry name" value="Zn peptidases"/>
    <property type="match status" value="1"/>
</dbReference>
<evidence type="ECO:0000256" key="4">
    <source>
        <dbReference type="ARBA" id="ARBA00022833"/>
    </source>
</evidence>
<gene>
    <name evidence="6" type="ORF">SAMN02745129_3195</name>
</gene>
<dbReference type="RefSeq" id="WP_234977402.1">
    <property type="nucleotide sequence ID" value="NZ_FQXG01000005.1"/>
</dbReference>
<evidence type="ECO:0000313" key="6">
    <source>
        <dbReference type="EMBL" id="SHH94362.1"/>
    </source>
</evidence>
<keyword evidence="7" id="KW-1185">Reference proteome</keyword>
<accession>A0A1M5X420</accession>
<evidence type="ECO:0000256" key="1">
    <source>
        <dbReference type="ARBA" id="ARBA00001947"/>
    </source>
</evidence>
<proteinExistence type="predicted"/>
<evidence type="ECO:0000259" key="5">
    <source>
        <dbReference type="Pfam" id="PF24827"/>
    </source>
</evidence>
<dbReference type="STRING" id="299255.SAMN02745129_3195"/>
<evidence type="ECO:0000256" key="2">
    <source>
        <dbReference type="ARBA" id="ARBA00022723"/>
    </source>
</evidence>
<dbReference type="Pfam" id="PF24827">
    <property type="entry name" value="AstE_AspA_cat"/>
    <property type="match status" value="1"/>
</dbReference>
<evidence type="ECO:0000313" key="7">
    <source>
        <dbReference type="Proteomes" id="UP000184268"/>
    </source>
</evidence>
<sequence length="346" mass="38536">MMRMDRLHPHPLPSPRQLEQGMLHWLHSLPGPVWLTLPGSTDKPARVVVTLLHGNEPSGLKGLWRWWHESPRPAQTCHFAIINVEAALAEGGFVHRYLPGQWDLNRGFGEHGDLAHQRLARDLLQHIQAARPEAVVDLHNTSGSGPSFAVATENWAQHRALAGLFTERLLITEVRLGALMEMTTRHSPIITIECGGAVDPQSDEVAYQGLRRFLETESVLEEQQGDWQLDLLTRPIRVRLNHGSTIHYGETPCEEADITLPPDIERLNFGWVQPEEPLGWLGSKGLDALNLSDGEQQLAASELFVQQDNRLHLACGSKLFMITTNARIAASDCLFYAVRSPSASDG</sequence>
<evidence type="ECO:0000256" key="3">
    <source>
        <dbReference type="ARBA" id="ARBA00022801"/>
    </source>
</evidence>
<dbReference type="EMBL" id="FQXG01000005">
    <property type="protein sequence ID" value="SHH94362.1"/>
    <property type="molecule type" value="Genomic_DNA"/>
</dbReference>
<keyword evidence="3" id="KW-0378">Hydrolase</keyword>